<accession>A0ABY7Q969</accession>
<gene>
    <name evidence="1" type="ORF">O1G21_27210</name>
</gene>
<protein>
    <recommendedName>
        <fullName evidence="3">Carrier domain-containing protein</fullName>
    </recommendedName>
</protein>
<evidence type="ECO:0008006" key="3">
    <source>
        <dbReference type="Google" id="ProtNLM"/>
    </source>
</evidence>
<sequence>MPVSPNQIRPRIVRIVLGSAEGDLTEQALAAANWSLPAVSYSSLAYIRMIDTVENELGVYLDPEEDSERFETIDSIVDLVCQQLESGDA</sequence>
<reference evidence="2" key="1">
    <citation type="submission" date="2022-12" db="EMBL/GenBank/DDBJ databases">
        <authorList>
            <person name="Mo P."/>
        </authorList>
    </citation>
    <scope>NUCLEOTIDE SEQUENCE [LARGE SCALE GENOMIC DNA]</scope>
    <source>
        <strain evidence="2">HUAS 3-15</strain>
    </source>
</reference>
<evidence type="ECO:0000313" key="2">
    <source>
        <dbReference type="Proteomes" id="UP001212821"/>
    </source>
</evidence>
<dbReference type="SUPFAM" id="SSF47336">
    <property type="entry name" value="ACP-like"/>
    <property type="match status" value="1"/>
</dbReference>
<dbReference type="InterPro" id="IPR036736">
    <property type="entry name" value="ACP-like_sf"/>
</dbReference>
<keyword evidence="2" id="KW-1185">Reference proteome</keyword>
<evidence type="ECO:0000313" key="1">
    <source>
        <dbReference type="EMBL" id="WBP89168.1"/>
    </source>
</evidence>
<organism evidence="1 2">
    <name type="scientific">Kitasatospora cathayae</name>
    <dbReference type="NCBI Taxonomy" id="3004092"/>
    <lineage>
        <taxon>Bacteria</taxon>
        <taxon>Bacillati</taxon>
        <taxon>Actinomycetota</taxon>
        <taxon>Actinomycetes</taxon>
        <taxon>Kitasatosporales</taxon>
        <taxon>Streptomycetaceae</taxon>
        <taxon>Kitasatospora</taxon>
    </lineage>
</organism>
<dbReference type="Proteomes" id="UP001212821">
    <property type="component" value="Chromosome"/>
</dbReference>
<name>A0ABY7Q969_9ACTN</name>
<dbReference type="EMBL" id="CP115450">
    <property type="protein sequence ID" value="WBP89168.1"/>
    <property type="molecule type" value="Genomic_DNA"/>
</dbReference>
<dbReference type="RefSeq" id="WP_270147333.1">
    <property type="nucleotide sequence ID" value="NZ_CP115450.1"/>
</dbReference>
<proteinExistence type="predicted"/>
<dbReference type="Gene3D" id="1.10.1200.10">
    <property type="entry name" value="ACP-like"/>
    <property type="match status" value="1"/>
</dbReference>